<name>A0A6G5QPA7_CAMRE</name>
<gene>
    <name evidence="1" type="ORF">CRECT_1798</name>
</gene>
<dbReference type="KEGG" id="crx:CRECT_1798"/>
<accession>A0A6G5QPA7</accession>
<keyword evidence="1" id="KW-0238">DNA-binding</keyword>
<dbReference type="AlphaFoldDB" id="A0A6G5QPA7"/>
<dbReference type="SUPFAM" id="SSF142906">
    <property type="entry name" value="YjbR-like"/>
    <property type="match status" value="1"/>
</dbReference>
<organism evidence="1 2">
    <name type="scientific">Campylobacter rectus</name>
    <name type="common">Wolinella recta</name>
    <dbReference type="NCBI Taxonomy" id="203"/>
    <lineage>
        <taxon>Bacteria</taxon>
        <taxon>Pseudomonadati</taxon>
        <taxon>Campylobacterota</taxon>
        <taxon>Epsilonproteobacteria</taxon>
        <taxon>Campylobacterales</taxon>
        <taxon>Campylobacteraceae</taxon>
        <taxon>Campylobacter</taxon>
    </lineage>
</organism>
<dbReference type="InterPro" id="IPR058532">
    <property type="entry name" value="YjbR/MT2646/Rv2570-like"/>
</dbReference>
<dbReference type="PANTHER" id="PTHR35145:SF1">
    <property type="entry name" value="CYTOPLASMIC PROTEIN"/>
    <property type="match status" value="1"/>
</dbReference>
<protein>
    <submittedName>
        <fullName evidence="1">Putative DNA-binding protein, MmcQ/YjbR family</fullName>
    </submittedName>
</protein>
<evidence type="ECO:0000313" key="1">
    <source>
        <dbReference type="EMBL" id="QCD47424.1"/>
    </source>
</evidence>
<dbReference type="PANTHER" id="PTHR35145">
    <property type="entry name" value="CYTOPLASMIC PROTEIN-RELATED"/>
    <property type="match status" value="1"/>
</dbReference>
<reference evidence="1 2" key="1">
    <citation type="submission" date="2016-07" db="EMBL/GenBank/DDBJ databases">
        <title>Comparative genomics of the Campylobacter concisus group.</title>
        <authorList>
            <person name="Miller W.G."/>
            <person name="Yee E."/>
            <person name="Chapman M.H."/>
            <person name="Huynh S."/>
            <person name="Bono J.L."/>
            <person name="On S.L.W."/>
            <person name="StLeger J."/>
            <person name="Foster G."/>
            <person name="Parker C.T."/>
        </authorList>
    </citation>
    <scope>NUCLEOTIDE SEQUENCE [LARGE SCALE GENOMIC DNA]</scope>
    <source>
        <strain evidence="1 2">ATCC 33238</strain>
    </source>
</reference>
<dbReference type="InterPro" id="IPR038056">
    <property type="entry name" value="YjbR-like_sf"/>
</dbReference>
<dbReference type="GO" id="GO:0003677">
    <property type="term" value="F:DNA binding"/>
    <property type="evidence" value="ECO:0007669"/>
    <property type="project" value="UniProtKB-KW"/>
</dbReference>
<dbReference type="RefSeq" id="WP_039887830.1">
    <property type="nucleotide sequence ID" value="NZ_CP012543.1"/>
</dbReference>
<dbReference type="Proteomes" id="UP000502377">
    <property type="component" value="Chromosome"/>
</dbReference>
<dbReference type="Pfam" id="PF04237">
    <property type="entry name" value="YjbR"/>
    <property type="match status" value="1"/>
</dbReference>
<dbReference type="Gene3D" id="3.90.1150.30">
    <property type="match status" value="1"/>
</dbReference>
<sequence>MMLAQKRVFSYIKEKFGAQGERVFDKHPAFAVFRYAKNRKWFAVFMRVDGGKLGLKSAQELEILNLKCKPDLAAILRDADQILPAYHMNKKHWISVNLSSKIAPEQVEDLIDLSFELTK</sequence>
<proteinExistence type="predicted"/>
<evidence type="ECO:0000313" key="2">
    <source>
        <dbReference type="Proteomes" id="UP000502377"/>
    </source>
</evidence>
<dbReference type="EMBL" id="CP012543">
    <property type="protein sequence ID" value="QCD47424.1"/>
    <property type="molecule type" value="Genomic_DNA"/>
</dbReference>
<dbReference type="InterPro" id="IPR007351">
    <property type="entry name" value="YjbR"/>
</dbReference>